<organism evidence="1 2">
    <name type="scientific">Aneurinibacillus soli</name>
    <dbReference type="NCBI Taxonomy" id="1500254"/>
    <lineage>
        <taxon>Bacteria</taxon>
        <taxon>Bacillati</taxon>
        <taxon>Bacillota</taxon>
        <taxon>Bacilli</taxon>
        <taxon>Bacillales</taxon>
        <taxon>Paenibacillaceae</taxon>
        <taxon>Aneurinibacillus group</taxon>
        <taxon>Aneurinibacillus</taxon>
    </lineage>
</organism>
<reference evidence="1 2" key="1">
    <citation type="submission" date="2015-12" db="EMBL/GenBank/DDBJ databases">
        <title>Genome sequence of Aneurinibacillus soli.</title>
        <authorList>
            <person name="Lee J.S."/>
            <person name="Lee K.C."/>
            <person name="Kim K.K."/>
            <person name="Lee B.W."/>
        </authorList>
    </citation>
    <scope>NUCLEOTIDE SEQUENCE [LARGE SCALE GENOMIC DNA]</scope>
    <source>
        <strain evidence="1 2">CB4</strain>
    </source>
</reference>
<accession>A0A0U5BFM2</accession>
<protein>
    <submittedName>
        <fullName evidence="1">Uncharacterized protein</fullName>
    </submittedName>
</protein>
<dbReference type="AlphaFoldDB" id="A0A0U5BFM2"/>
<evidence type="ECO:0000313" key="2">
    <source>
        <dbReference type="Proteomes" id="UP000217696"/>
    </source>
</evidence>
<evidence type="ECO:0000313" key="1">
    <source>
        <dbReference type="EMBL" id="BAU29469.1"/>
    </source>
</evidence>
<sequence length="55" mass="6181">MQVKNKEATFREANGDRADSLWRGMFLVNGNVVRGVGEGRSKRVPVRVYSAEGER</sequence>
<gene>
    <name evidence="1" type="ORF">CB4_03669</name>
</gene>
<name>A0A0U5BFM2_9BACL</name>
<keyword evidence="2" id="KW-1185">Reference proteome</keyword>
<dbReference type="Proteomes" id="UP000217696">
    <property type="component" value="Chromosome"/>
</dbReference>
<dbReference type="KEGG" id="asoc:CB4_03669"/>
<proteinExistence type="predicted"/>
<dbReference type="EMBL" id="AP017312">
    <property type="protein sequence ID" value="BAU29469.1"/>
    <property type="molecule type" value="Genomic_DNA"/>
</dbReference>